<dbReference type="Pfam" id="PF00749">
    <property type="entry name" value="tRNA-synt_1c"/>
    <property type="match status" value="1"/>
</dbReference>
<dbReference type="Gene3D" id="3.40.50.620">
    <property type="entry name" value="HUPs"/>
    <property type="match status" value="1"/>
</dbReference>
<dbReference type="GO" id="GO:0005829">
    <property type="term" value="C:cytosol"/>
    <property type="evidence" value="ECO:0007669"/>
    <property type="project" value="TreeGrafter"/>
</dbReference>
<evidence type="ECO:0000256" key="10">
    <source>
        <dbReference type="ARBA" id="ARBA00030865"/>
    </source>
</evidence>
<dbReference type="Pfam" id="PF20974">
    <property type="entry name" value="tRNA-synt_1c_C2"/>
    <property type="match status" value="1"/>
</dbReference>
<dbReference type="Gene3D" id="1.20.1050.130">
    <property type="match status" value="1"/>
</dbReference>
<dbReference type="EC" id="6.1.1.17" evidence="3"/>
<evidence type="ECO:0000256" key="7">
    <source>
        <dbReference type="ARBA" id="ARBA00022840"/>
    </source>
</evidence>
<keyword evidence="6 12" id="KW-0547">Nucleotide-binding</keyword>
<dbReference type="Gene3D" id="2.40.240.10">
    <property type="entry name" value="Ribosomal Protein L25, Chain P"/>
    <property type="match status" value="1"/>
</dbReference>
<keyword evidence="16" id="KW-1185">Reference proteome</keyword>
<reference evidence="15 16" key="1">
    <citation type="journal article" date="2015" name="Genome Biol. Evol.">
        <title>Comparative Genomics of a Bacterivorous Green Alga Reveals Evolutionary Causalities and Consequences of Phago-Mixotrophic Mode of Nutrition.</title>
        <authorList>
            <person name="Burns J.A."/>
            <person name="Paasch A."/>
            <person name="Narechania A."/>
            <person name="Kim E."/>
        </authorList>
    </citation>
    <scope>NUCLEOTIDE SEQUENCE [LARGE SCALE GENOMIC DNA]</scope>
    <source>
        <strain evidence="15 16">PLY_AMNH</strain>
    </source>
</reference>
<dbReference type="EMBL" id="LGRX02008141">
    <property type="protein sequence ID" value="KAK3273892.1"/>
    <property type="molecule type" value="Genomic_DNA"/>
</dbReference>
<accession>A0AAE0G974</accession>
<evidence type="ECO:0000256" key="5">
    <source>
        <dbReference type="ARBA" id="ARBA00022598"/>
    </source>
</evidence>
<dbReference type="GO" id="GO:0009791">
    <property type="term" value="P:post-embryonic development"/>
    <property type="evidence" value="ECO:0007669"/>
    <property type="project" value="UniProtKB-ARBA"/>
</dbReference>
<dbReference type="InterPro" id="IPR020056">
    <property type="entry name" value="Rbsml_bL25/Gln-tRNA_synth_N"/>
</dbReference>
<dbReference type="InterPro" id="IPR020058">
    <property type="entry name" value="Glu/Gln-tRNA-synth_Ib_cat-dom"/>
</dbReference>
<dbReference type="SUPFAM" id="SSF50715">
    <property type="entry name" value="Ribosomal protein L25-like"/>
    <property type="match status" value="1"/>
</dbReference>
<proteinExistence type="inferred from homology"/>
<evidence type="ECO:0000256" key="9">
    <source>
        <dbReference type="ARBA" id="ARBA00023146"/>
    </source>
</evidence>
<keyword evidence="5 12" id="KW-0436">Ligase</keyword>
<dbReference type="GO" id="GO:0004818">
    <property type="term" value="F:glutamate-tRNA ligase activity"/>
    <property type="evidence" value="ECO:0007669"/>
    <property type="project" value="UniProtKB-EC"/>
</dbReference>
<dbReference type="Proteomes" id="UP001190700">
    <property type="component" value="Unassembled WGS sequence"/>
</dbReference>
<dbReference type="InterPro" id="IPR000924">
    <property type="entry name" value="Glu/Gln-tRNA-synth"/>
</dbReference>
<comment type="catalytic activity">
    <reaction evidence="11">
        <text>tRNA(Glu) + L-glutamate + ATP = L-glutamyl-tRNA(Glu) + AMP + diphosphate</text>
        <dbReference type="Rhea" id="RHEA:23540"/>
        <dbReference type="Rhea" id="RHEA-COMP:9663"/>
        <dbReference type="Rhea" id="RHEA-COMP:9680"/>
        <dbReference type="ChEBI" id="CHEBI:29985"/>
        <dbReference type="ChEBI" id="CHEBI:30616"/>
        <dbReference type="ChEBI" id="CHEBI:33019"/>
        <dbReference type="ChEBI" id="CHEBI:78442"/>
        <dbReference type="ChEBI" id="CHEBI:78520"/>
        <dbReference type="ChEBI" id="CHEBI:456215"/>
        <dbReference type="EC" id="6.1.1.17"/>
    </reaction>
</comment>
<sequence>MVGQHSNILIPRRRTGDHSKREKPTYLWDLRSKEQRMAATLRFGQAAPLAVLSAAQICEVPLEVSSDKALPRDSPAVLELASGELSGTSTLLRYLARAGTTPFGFYGPDALEATQVDQWLDFLPSLAAGGGLSAACTYLDDYLRLRTFFVGNLFSLADVGVWGAVAGNMQFASLTKGNKLPHLLRWFHFISAHPVLKGIAEQHTRKPPASKSAEQSTGGKKTGGSFEVELKDAKMGEVVTRFPPEPSGYLHIGHAKAALLNDYFAKAYKGKLIVRFDDTNPSKEKDEFEQSIIEDLKTLGITADQVTHTSDWFDDLQKMGRKLIDEGKMYVDDTPVDQMRKERMDGIVSARRDASIENNVELWQEMLKGSERGLECAARFKMDMKHNNKALRDPVAFRCNLTPHHQTGTKYKCYPTYDCACPFVDAVEGVTHALRTSEYADRDAQFKWVQELMGVRKVHIWEYSRMNFVNTVLSKRKLQWFVDQGFVEGWNDPRFPTVQGIIRRGMQVEALREFILSQGASKNLNFMEWDKIWTINKKLIDPVCARHTAVLAATKVPLVLSNGPEPPTVVIIPRHKKYPDAGKKATTMTKTLWLDAADAEVVSEGEEVTLMDWGNCFIRGIERNSAGTVTALTGELHLEGLVKNTKLKTTWLPQIEDLVEMTLVDLGHLVTKKKLEEDDDIADLVNQDSKVSIAALGDANCRNIKQGEVIQLERRGYYRCDSVYMGPGRPMVLFNIPDGREKK</sequence>
<dbReference type="InterPro" id="IPR050132">
    <property type="entry name" value="Gln/Glu-tRNA_Ligase"/>
</dbReference>
<keyword evidence="7 12" id="KW-0067">ATP-binding</keyword>
<evidence type="ECO:0000313" key="15">
    <source>
        <dbReference type="EMBL" id="KAK3273892.1"/>
    </source>
</evidence>
<evidence type="ECO:0000256" key="13">
    <source>
        <dbReference type="SAM" id="MobiDB-lite"/>
    </source>
</evidence>
<dbReference type="CDD" id="cd10289">
    <property type="entry name" value="GST_C_AaRS_like"/>
    <property type="match status" value="1"/>
</dbReference>
<dbReference type="GO" id="GO:0048608">
    <property type="term" value="P:reproductive structure development"/>
    <property type="evidence" value="ECO:0007669"/>
    <property type="project" value="UniProtKB-ARBA"/>
</dbReference>
<protein>
    <recommendedName>
        <fullName evidence="3">glutamate--tRNA ligase</fullName>
        <ecNumber evidence="3">6.1.1.17</ecNumber>
    </recommendedName>
    <alternativeName>
        <fullName evidence="10">Glutamyl-tRNA synthetase</fullName>
    </alternativeName>
</protein>
<dbReference type="GO" id="GO:0017102">
    <property type="term" value="C:methionyl glutamyl tRNA synthetase complex"/>
    <property type="evidence" value="ECO:0007669"/>
    <property type="project" value="TreeGrafter"/>
</dbReference>
<dbReference type="SUPFAM" id="SSF47616">
    <property type="entry name" value="GST C-terminal domain-like"/>
    <property type="match status" value="1"/>
</dbReference>
<dbReference type="InterPro" id="IPR004526">
    <property type="entry name" value="Glu-tRNA-synth_arc/euk"/>
</dbReference>
<comment type="subcellular location">
    <subcellularLocation>
        <location evidence="1">Cytoplasm</location>
    </subcellularLocation>
</comment>
<dbReference type="GO" id="GO:0006424">
    <property type="term" value="P:glutamyl-tRNA aminoacylation"/>
    <property type="evidence" value="ECO:0007669"/>
    <property type="project" value="InterPro"/>
</dbReference>
<keyword evidence="8 12" id="KW-0648">Protein biosynthesis</keyword>
<evidence type="ECO:0000256" key="3">
    <source>
        <dbReference type="ARBA" id="ARBA00012835"/>
    </source>
</evidence>
<gene>
    <name evidence="15" type="ORF">CYMTET_17879</name>
</gene>
<evidence type="ECO:0000256" key="6">
    <source>
        <dbReference type="ARBA" id="ARBA00022741"/>
    </source>
</evidence>
<dbReference type="InterPro" id="IPR001412">
    <property type="entry name" value="aa-tRNA-synth_I_CS"/>
</dbReference>
<dbReference type="InterPro" id="IPR036282">
    <property type="entry name" value="Glutathione-S-Trfase_C_sf"/>
</dbReference>
<organism evidence="15 16">
    <name type="scientific">Cymbomonas tetramitiformis</name>
    <dbReference type="NCBI Taxonomy" id="36881"/>
    <lineage>
        <taxon>Eukaryota</taxon>
        <taxon>Viridiplantae</taxon>
        <taxon>Chlorophyta</taxon>
        <taxon>Pyramimonadophyceae</taxon>
        <taxon>Pyramimonadales</taxon>
        <taxon>Pyramimonadaceae</taxon>
        <taxon>Cymbomonas</taxon>
    </lineage>
</organism>
<keyword evidence="4" id="KW-0963">Cytoplasm</keyword>
<dbReference type="InterPro" id="IPR014729">
    <property type="entry name" value="Rossmann-like_a/b/a_fold"/>
</dbReference>
<feature type="region of interest" description="Disordered" evidence="13">
    <location>
        <begin position="201"/>
        <end position="224"/>
    </location>
</feature>
<dbReference type="PANTHER" id="PTHR43097:SF5">
    <property type="entry name" value="GLUTAMATE--TRNA LIGASE"/>
    <property type="match status" value="1"/>
</dbReference>
<dbReference type="AlphaFoldDB" id="A0AAE0G974"/>
<comment type="caution">
    <text evidence="15">The sequence shown here is derived from an EMBL/GenBank/DDBJ whole genome shotgun (WGS) entry which is preliminary data.</text>
</comment>
<evidence type="ECO:0000256" key="8">
    <source>
        <dbReference type="ARBA" id="ARBA00022917"/>
    </source>
</evidence>
<dbReference type="PRINTS" id="PR00987">
    <property type="entry name" value="TRNASYNTHGLU"/>
</dbReference>
<dbReference type="SUPFAM" id="SSF52374">
    <property type="entry name" value="Nucleotidylyl transferase"/>
    <property type="match status" value="1"/>
</dbReference>
<dbReference type="InterPro" id="IPR049437">
    <property type="entry name" value="tRNA-synt_1c_C2"/>
</dbReference>
<dbReference type="FunFam" id="3.40.50.620:FF:000070">
    <property type="entry name" value="Bifunctional glutamate/proline--tRNA ligase"/>
    <property type="match status" value="1"/>
</dbReference>
<dbReference type="InterPro" id="IPR020059">
    <property type="entry name" value="Glu/Gln-tRNA-synth_Ib_codon-bd"/>
</dbReference>
<dbReference type="FunFam" id="2.40.240.10:FF:000004">
    <property type="entry name" value="Glutamyl-tRNA synthetase, cytoplasmic"/>
    <property type="match status" value="1"/>
</dbReference>
<dbReference type="GO" id="GO:0005524">
    <property type="term" value="F:ATP binding"/>
    <property type="evidence" value="ECO:0007669"/>
    <property type="project" value="UniProtKB-KW"/>
</dbReference>
<name>A0AAE0G974_9CHLO</name>
<feature type="domain" description="GST C-terminal" evidence="14">
    <location>
        <begin position="70"/>
        <end position="210"/>
    </location>
</feature>
<evidence type="ECO:0000259" key="14">
    <source>
        <dbReference type="PROSITE" id="PS50405"/>
    </source>
</evidence>
<dbReference type="PROSITE" id="PS50405">
    <property type="entry name" value="GST_CTER"/>
    <property type="match status" value="1"/>
</dbReference>
<evidence type="ECO:0000256" key="12">
    <source>
        <dbReference type="RuleBase" id="RU363037"/>
    </source>
</evidence>
<evidence type="ECO:0000256" key="2">
    <source>
        <dbReference type="ARBA" id="ARBA00008927"/>
    </source>
</evidence>
<dbReference type="NCBIfam" id="TIGR00463">
    <property type="entry name" value="gltX_arch"/>
    <property type="match status" value="1"/>
</dbReference>
<dbReference type="Pfam" id="PF03950">
    <property type="entry name" value="tRNA-synt_1c_C"/>
    <property type="match status" value="1"/>
</dbReference>
<evidence type="ECO:0000256" key="11">
    <source>
        <dbReference type="ARBA" id="ARBA00048351"/>
    </source>
</evidence>
<evidence type="ECO:0000256" key="1">
    <source>
        <dbReference type="ARBA" id="ARBA00004496"/>
    </source>
</evidence>
<comment type="similarity">
    <text evidence="2">Belongs to the class-I aminoacyl-tRNA synthetase family. Glutamate--tRNA ligase type 2 subfamily.</text>
</comment>
<dbReference type="HAMAP" id="MF_02076">
    <property type="entry name" value="Glu_tRNA_synth_type2"/>
    <property type="match status" value="1"/>
</dbReference>
<feature type="region of interest" description="Disordered" evidence="13">
    <location>
        <begin position="1"/>
        <end position="22"/>
    </location>
</feature>
<dbReference type="InterPro" id="IPR010987">
    <property type="entry name" value="Glutathione-S-Trfase_C-like"/>
</dbReference>
<dbReference type="InterPro" id="IPR011035">
    <property type="entry name" value="Ribosomal_bL25/Gln-tRNA_synth"/>
</dbReference>
<evidence type="ECO:0000256" key="4">
    <source>
        <dbReference type="ARBA" id="ARBA00022490"/>
    </source>
</evidence>
<dbReference type="PANTHER" id="PTHR43097">
    <property type="entry name" value="GLUTAMINE-TRNA LIGASE"/>
    <property type="match status" value="1"/>
</dbReference>
<keyword evidence="9 12" id="KW-0030">Aminoacyl-tRNA synthetase</keyword>
<evidence type="ECO:0000313" key="16">
    <source>
        <dbReference type="Proteomes" id="UP001190700"/>
    </source>
</evidence>
<dbReference type="PROSITE" id="PS00178">
    <property type="entry name" value="AA_TRNA_LIGASE_I"/>
    <property type="match status" value="1"/>
</dbReference>